<protein>
    <submittedName>
        <fullName evidence="4">Retrovirus-related Pol polyprotein from transposon TNT 1-94</fullName>
    </submittedName>
</protein>
<evidence type="ECO:0000313" key="5">
    <source>
        <dbReference type="Proteomes" id="UP000325315"/>
    </source>
</evidence>
<dbReference type="PANTHER" id="PTHR42648:SF18">
    <property type="entry name" value="RETROTRANSPOSON, UNCLASSIFIED-LIKE PROTEIN"/>
    <property type="match status" value="1"/>
</dbReference>
<dbReference type="Pfam" id="PF07727">
    <property type="entry name" value="RVT_2"/>
    <property type="match status" value="1"/>
</dbReference>
<reference evidence="5" key="1">
    <citation type="journal article" date="2019" name="Plant Biotechnol. J.">
        <title>Genome sequencing of the Australian wild diploid species Gossypium australe highlights disease resistance and delayed gland morphogenesis.</title>
        <authorList>
            <person name="Cai Y."/>
            <person name="Cai X."/>
            <person name="Wang Q."/>
            <person name="Wang P."/>
            <person name="Zhang Y."/>
            <person name="Cai C."/>
            <person name="Xu Y."/>
            <person name="Wang K."/>
            <person name="Zhou Z."/>
            <person name="Wang C."/>
            <person name="Geng S."/>
            <person name="Li B."/>
            <person name="Dong Q."/>
            <person name="Hou Y."/>
            <person name="Wang H."/>
            <person name="Ai P."/>
            <person name="Liu Z."/>
            <person name="Yi F."/>
            <person name="Sun M."/>
            <person name="An G."/>
            <person name="Cheng J."/>
            <person name="Zhang Y."/>
            <person name="Shi Q."/>
            <person name="Xie Y."/>
            <person name="Shi X."/>
            <person name="Chang Y."/>
            <person name="Huang F."/>
            <person name="Chen Y."/>
            <person name="Hong S."/>
            <person name="Mi L."/>
            <person name="Sun Q."/>
            <person name="Zhang L."/>
            <person name="Zhou B."/>
            <person name="Peng R."/>
            <person name="Zhang X."/>
            <person name="Liu F."/>
        </authorList>
    </citation>
    <scope>NUCLEOTIDE SEQUENCE [LARGE SCALE GENOMIC DNA]</scope>
    <source>
        <strain evidence="5">cv. PA1801</strain>
    </source>
</reference>
<accession>A0A5B6X0C9</accession>
<dbReference type="GO" id="GO:0016787">
    <property type="term" value="F:hydrolase activity"/>
    <property type="evidence" value="ECO:0007669"/>
    <property type="project" value="UniProtKB-KW"/>
</dbReference>
<dbReference type="PANTHER" id="PTHR42648">
    <property type="entry name" value="TRANSPOSASE, PUTATIVE-RELATED"/>
    <property type="match status" value="1"/>
</dbReference>
<dbReference type="Proteomes" id="UP000325315">
    <property type="component" value="Unassembled WGS sequence"/>
</dbReference>
<dbReference type="EMBL" id="SMMG02000001">
    <property type="protein sequence ID" value="KAA3487218.1"/>
    <property type="molecule type" value="Genomic_DNA"/>
</dbReference>
<organism evidence="4 5">
    <name type="scientific">Gossypium australe</name>
    <dbReference type="NCBI Taxonomy" id="47621"/>
    <lineage>
        <taxon>Eukaryota</taxon>
        <taxon>Viridiplantae</taxon>
        <taxon>Streptophyta</taxon>
        <taxon>Embryophyta</taxon>
        <taxon>Tracheophyta</taxon>
        <taxon>Spermatophyta</taxon>
        <taxon>Magnoliopsida</taxon>
        <taxon>eudicotyledons</taxon>
        <taxon>Gunneridae</taxon>
        <taxon>Pentapetalae</taxon>
        <taxon>rosids</taxon>
        <taxon>malvids</taxon>
        <taxon>Malvales</taxon>
        <taxon>Malvaceae</taxon>
        <taxon>Malvoideae</taxon>
        <taxon>Gossypium</taxon>
    </lineage>
</organism>
<keyword evidence="2" id="KW-0378">Hydrolase</keyword>
<feature type="domain" description="Reverse transcriptase Ty1/copia-type" evidence="3">
    <location>
        <begin position="120"/>
        <end position="280"/>
    </location>
</feature>
<evidence type="ECO:0000313" key="4">
    <source>
        <dbReference type="EMBL" id="KAA3487218.1"/>
    </source>
</evidence>
<name>A0A5B6X0C9_9ROSI</name>
<evidence type="ECO:0000256" key="1">
    <source>
        <dbReference type="ARBA" id="ARBA00022723"/>
    </source>
</evidence>
<comment type="caution">
    <text evidence="4">The sequence shown here is derived from an EMBL/GenBank/DDBJ whole genome shotgun (WGS) entry which is preliminary data.</text>
</comment>
<evidence type="ECO:0000256" key="2">
    <source>
        <dbReference type="ARBA" id="ARBA00022801"/>
    </source>
</evidence>
<keyword evidence="5" id="KW-1185">Reference proteome</keyword>
<dbReference type="InterPro" id="IPR039537">
    <property type="entry name" value="Retrotran_Ty1/copia-like"/>
</dbReference>
<gene>
    <name evidence="4" type="ORF">EPI10_031057</name>
</gene>
<proteinExistence type="predicted"/>
<dbReference type="GO" id="GO:0046872">
    <property type="term" value="F:metal ion binding"/>
    <property type="evidence" value="ECO:0007669"/>
    <property type="project" value="UniProtKB-KW"/>
</dbReference>
<sequence length="290" mass="33862">MEMARCLLHDKGLPKIFWAQVANTSIYLLNILPTEALHKRTPFKAWYGYKPKFVNLKAFVCFWDADKKTEFHEEDDDIDNEPIRETRSLSDIYQRCNVAVMEPARYEKLQLIKNEHPDGFVNKYKVRLVVKGYAQMFVVDFLKTFAPVAMMDTVRMLLTLFAQKGWLVHQMDAKSTFLNGYVEEKIFFKKPQGFSIQGKEVKASRSWCSRIDAYLFDLGFEKCLSEFTLYVKKNGDELLVVSLYVDDILVIGSRLELIAKFKEKMKEVFEMTNLGEMTFFSWYASTAKAK</sequence>
<evidence type="ECO:0000259" key="3">
    <source>
        <dbReference type="Pfam" id="PF07727"/>
    </source>
</evidence>
<keyword evidence="1" id="KW-0479">Metal-binding</keyword>
<dbReference type="AlphaFoldDB" id="A0A5B6X0C9"/>
<dbReference type="OrthoDB" id="1001497at2759"/>
<dbReference type="InterPro" id="IPR013103">
    <property type="entry name" value="RVT_2"/>
</dbReference>